<evidence type="ECO:0000256" key="1">
    <source>
        <dbReference type="ARBA" id="ARBA00022801"/>
    </source>
</evidence>
<evidence type="ECO:0000313" key="2">
    <source>
        <dbReference type="EMBL" id="NBD25472.1"/>
    </source>
</evidence>
<name>A0ABW9XS31_9BACL</name>
<dbReference type="Proteomes" id="UP000665561">
    <property type="component" value="Unassembled WGS sequence"/>
</dbReference>
<gene>
    <name evidence="2" type="ORF">GT019_16445</name>
</gene>
<proteinExistence type="predicted"/>
<sequence>MMHSRPDAWGDHAWTDWAMNIDRWDWNSGVGIIAAADYAKTGRGTAIIREVEAWMTRNIRQSGAAMVINAVAPFAVFPALHEETGESYYAEKSRQIADWLIGQAPRTRSGAFEHTVTENASFAEQIWADTVFMAVLFLARTAGMTGDRQMADESIRQLLLHLQALQDEETGLLYHAWNCGTNDWMSAAKWNRANAWNAVGVPMILEAAAAADHDAGPLGEIKERYHRLAEALVARQGPGGLWQTVLDRPSYYEETSGSAGIACGLYKAARAGLVPRALIGSAERAVPAVLRQIRENGAVAGVSGGTPVLASIEAYDAVPIFPTLYGQGLTLMLLAEALKA</sequence>
<dbReference type="InterPro" id="IPR010905">
    <property type="entry name" value="Glyco_hydro_88"/>
</dbReference>
<dbReference type="Pfam" id="PF07470">
    <property type="entry name" value="Glyco_hydro_88"/>
    <property type="match status" value="1"/>
</dbReference>
<dbReference type="InterPro" id="IPR012341">
    <property type="entry name" value="6hp_glycosidase-like_sf"/>
</dbReference>
<dbReference type="SUPFAM" id="SSF48208">
    <property type="entry name" value="Six-hairpin glycosidases"/>
    <property type="match status" value="1"/>
</dbReference>
<dbReference type="PANTHER" id="PTHR33886:SF8">
    <property type="entry name" value="UNSATURATED RHAMNOGALACTURONAN HYDROLASE (EUROFUNG)"/>
    <property type="match status" value="1"/>
</dbReference>
<comment type="caution">
    <text evidence="2">The sequence shown here is derived from an EMBL/GenBank/DDBJ whole genome shotgun (WGS) entry which is preliminary data.</text>
</comment>
<keyword evidence="3" id="KW-1185">Reference proteome</keyword>
<protein>
    <submittedName>
        <fullName evidence="2">Glycosyl hydrolase</fullName>
    </submittedName>
</protein>
<keyword evidence="1 2" id="KW-0378">Hydrolase</keyword>
<dbReference type="GO" id="GO:0016787">
    <property type="term" value="F:hydrolase activity"/>
    <property type="evidence" value="ECO:0007669"/>
    <property type="project" value="UniProtKB-KW"/>
</dbReference>
<reference evidence="2 3" key="1">
    <citation type="submission" date="2020-01" db="EMBL/GenBank/DDBJ databases">
        <title>Paenibacillus soybeanensis sp. nov. isolated from the nodules of soybean (Glycine max(L.) Merr).</title>
        <authorList>
            <person name="Wang H."/>
        </authorList>
    </citation>
    <scope>NUCLEOTIDE SEQUENCE [LARGE SCALE GENOMIC DNA]</scope>
    <source>
        <strain evidence="2 3">T1</strain>
    </source>
</reference>
<organism evidence="2 3">
    <name type="scientific">Paenibacillus glycinis</name>
    <dbReference type="NCBI Taxonomy" id="2697035"/>
    <lineage>
        <taxon>Bacteria</taxon>
        <taxon>Bacillati</taxon>
        <taxon>Bacillota</taxon>
        <taxon>Bacilli</taxon>
        <taxon>Bacillales</taxon>
        <taxon>Paenibacillaceae</taxon>
        <taxon>Paenibacillus</taxon>
    </lineage>
</organism>
<dbReference type="EMBL" id="JAAAMV010000012">
    <property type="protein sequence ID" value="NBD25472.1"/>
    <property type="molecule type" value="Genomic_DNA"/>
</dbReference>
<dbReference type="PANTHER" id="PTHR33886">
    <property type="entry name" value="UNSATURATED RHAMNOGALACTURONAN HYDROLASE (EUROFUNG)"/>
    <property type="match status" value="1"/>
</dbReference>
<dbReference type="Gene3D" id="1.50.10.10">
    <property type="match status" value="1"/>
</dbReference>
<dbReference type="InterPro" id="IPR052043">
    <property type="entry name" value="PolySaccharide_Degr_Enz"/>
</dbReference>
<evidence type="ECO:0000313" key="3">
    <source>
        <dbReference type="Proteomes" id="UP000665561"/>
    </source>
</evidence>
<dbReference type="InterPro" id="IPR008928">
    <property type="entry name" value="6-hairpin_glycosidase_sf"/>
</dbReference>
<accession>A0ABW9XS31</accession>